<keyword evidence="5 6" id="KW-0472">Membrane</keyword>
<accession>L7VYW1</accession>
<proteinExistence type="predicted"/>
<keyword evidence="3 6" id="KW-0812">Transmembrane</keyword>
<evidence type="ECO:0000256" key="5">
    <source>
        <dbReference type="ARBA" id="ARBA00023136"/>
    </source>
</evidence>
<keyword evidence="4 6" id="KW-1133">Transmembrane helix</keyword>
<evidence type="ECO:0000256" key="4">
    <source>
        <dbReference type="ARBA" id="ARBA00022989"/>
    </source>
</evidence>
<dbReference type="Pfam" id="PF01810">
    <property type="entry name" value="LysE"/>
    <property type="match status" value="1"/>
</dbReference>
<evidence type="ECO:0000256" key="2">
    <source>
        <dbReference type="ARBA" id="ARBA00022475"/>
    </source>
</evidence>
<feature type="transmembrane region" description="Helical" evidence="6">
    <location>
        <begin position="74"/>
        <end position="91"/>
    </location>
</feature>
<feature type="transmembrane region" description="Helical" evidence="6">
    <location>
        <begin position="40"/>
        <end position="68"/>
    </location>
</feature>
<name>L7VYW1_9BACT</name>
<protein>
    <submittedName>
        <fullName evidence="7">Lysine exporter protein (LYSE/YGGA)</fullName>
    </submittedName>
</protein>
<dbReference type="InterPro" id="IPR001123">
    <property type="entry name" value="LeuE-type"/>
</dbReference>
<dbReference type="GO" id="GO:0005886">
    <property type="term" value="C:plasma membrane"/>
    <property type="evidence" value="ECO:0007669"/>
    <property type="project" value="UniProtKB-SubCell"/>
</dbReference>
<evidence type="ECO:0000256" key="3">
    <source>
        <dbReference type="ARBA" id="ARBA00022692"/>
    </source>
</evidence>
<dbReference type="EMBL" id="JX649909">
    <property type="protein sequence ID" value="AGC72676.1"/>
    <property type="molecule type" value="Genomic_DNA"/>
</dbReference>
<comment type="subcellular location">
    <subcellularLocation>
        <location evidence="1">Cell membrane</location>
        <topology evidence="1">Multi-pass membrane protein</topology>
    </subcellularLocation>
</comment>
<feature type="transmembrane region" description="Helical" evidence="6">
    <location>
        <begin position="138"/>
        <end position="161"/>
    </location>
</feature>
<evidence type="ECO:0000313" key="7">
    <source>
        <dbReference type="EMBL" id="AGC72676.1"/>
    </source>
</evidence>
<keyword evidence="2" id="KW-1003">Cell membrane</keyword>
<evidence type="ECO:0000256" key="6">
    <source>
        <dbReference type="SAM" id="Phobius"/>
    </source>
</evidence>
<organism evidence="7">
    <name type="scientific">uncultured bacterium A1Q1_fos_2286</name>
    <dbReference type="NCBI Taxonomy" id="1256566"/>
    <lineage>
        <taxon>Bacteria</taxon>
        <taxon>environmental samples</taxon>
    </lineage>
</organism>
<evidence type="ECO:0000256" key="1">
    <source>
        <dbReference type="ARBA" id="ARBA00004651"/>
    </source>
</evidence>
<feature type="transmembrane region" description="Helical" evidence="6">
    <location>
        <begin position="6"/>
        <end position="28"/>
    </location>
</feature>
<feature type="transmembrane region" description="Helical" evidence="6">
    <location>
        <begin position="202"/>
        <end position="219"/>
    </location>
</feature>
<dbReference type="AlphaFoldDB" id="L7VYW1"/>
<sequence length="221" mass="22165">MTFANVLLGLVIGLPMMIAFGPISVLLFDQGLERGVRSAAPAAIGVASADLTFSVFAAIAGATIATVLAPVEHLMVLAAVGVLAWIAFAMGRSAITEMRLLGDTATRSGSGEDRSANRQPAAAAPFVGLSGSRLAGAFYGLTMVNPVTIVLFASVVVAGTAGVGTPGWAVGMFLASLIAHGGFVVLGGVLGATLSTVATARLRLAAALFMVGLAVHFLLQA</sequence>
<reference evidence="7" key="1">
    <citation type="submission" date="2012-09" db="EMBL/GenBank/DDBJ databases">
        <title>Metagenomic Characterization of a Microbial Community in Wastewater Detects High Levels of Antibiotic Resistance.</title>
        <authorList>
            <person name="Abrams M."/>
            <person name="Caldwell A."/>
            <person name="Vandaei E."/>
            <person name="Lee W."/>
            <person name="Perrott J."/>
            <person name="Khan S.Y."/>
            <person name="Ta J."/>
            <person name="Romero D."/>
            <person name="Nguyen V."/>
            <person name="Pourmand N."/>
            <person name="Ouverney C.C."/>
        </authorList>
    </citation>
    <scope>NUCLEOTIDE SEQUENCE</scope>
</reference>
<feature type="transmembrane region" description="Helical" evidence="6">
    <location>
        <begin position="167"/>
        <end position="190"/>
    </location>
</feature>
<dbReference type="GO" id="GO:0006865">
    <property type="term" value="P:amino acid transport"/>
    <property type="evidence" value="ECO:0007669"/>
    <property type="project" value="InterPro"/>
</dbReference>